<dbReference type="Pfam" id="PF23525">
    <property type="entry name" value="Methyltransf_36"/>
    <property type="match status" value="1"/>
</dbReference>
<sequence length="528" mass="56912">MWASLCPLLDGLALGCMIEALEAAGALAELRGLPAPEQIDRLARRWGARPGYLHLVLRALAQLGLMALDTDADGRRRVSPTTAGRDWLVLTSAYRGFAQRLSEAAAMPDWAEGRIPPPEAPPPLPPQAQGGSRASRLVASHLWGPLITAFLTLCHRRANRADPAIQASAFAMLEAAGTVRQYGESLLVAQGWGGRCGEDFVLDAVGELALLAAPQCFHTLSYLPTLIRSDRLLFGEDARPPQPTADGRETHLDRALDIAFSGLVFRRGCGAPFLRMLLPLFSETSPPTCVVDVGCGDGTLLLELGRGLRQAGFDTDAVTLVGVDPAPEARAETGDRLAREGLRHLILDGDIAAPEAIAAQLAEKGLALHEGLFVSKSVFHDRRFEPPAANTPEPTGEASRCVFIDEDGGPLAARAVERHLIELLLRWRPWIGRHGMIVIEAHTADPSHGAAHAGRHVLVPLEVTHGLSHQYLLEAERFRALVAQAGYRSVASTDLNTWLVGRPLMTIDRYVVDVSRNDRISAPTPSLS</sequence>
<comment type="caution">
    <text evidence="3">The sequence shown here is derived from an EMBL/GenBank/DDBJ whole genome shotgun (WGS) entry which is preliminary data.</text>
</comment>
<accession>A0ABW4YBC1</accession>
<dbReference type="SUPFAM" id="SSF53335">
    <property type="entry name" value="S-adenosyl-L-methionine-dependent methyltransferases"/>
    <property type="match status" value="1"/>
</dbReference>
<keyword evidence="4" id="KW-1185">Reference proteome</keyword>
<organism evidence="3 4">
    <name type="scientific">Thiorhodococcus fuscus</name>
    <dbReference type="NCBI Taxonomy" id="527200"/>
    <lineage>
        <taxon>Bacteria</taxon>
        <taxon>Pseudomonadati</taxon>
        <taxon>Pseudomonadota</taxon>
        <taxon>Gammaproteobacteria</taxon>
        <taxon>Chromatiales</taxon>
        <taxon>Chromatiaceae</taxon>
        <taxon>Thiorhodococcus</taxon>
    </lineage>
</organism>
<evidence type="ECO:0000256" key="1">
    <source>
        <dbReference type="SAM" id="MobiDB-lite"/>
    </source>
</evidence>
<dbReference type="InterPro" id="IPR056393">
    <property type="entry name" value="AprA-like_MT2"/>
</dbReference>
<evidence type="ECO:0000313" key="3">
    <source>
        <dbReference type="EMBL" id="MFD2112198.1"/>
    </source>
</evidence>
<feature type="region of interest" description="Disordered" evidence="1">
    <location>
        <begin position="111"/>
        <end position="131"/>
    </location>
</feature>
<proteinExistence type="predicted"/>
<dbReference type="Proteomes" id="UP001597337">
    <property type="component" value="Unassembled WGS sequence"/>
</dbReference>
<evidence type="ECO:0000259" key="2">
    <source>
        <dbReference type="Pfam" id="PF23525"/>
    </source>
</evidence>
<dbReference type="Gene3D" id="3.40.50.150">
    <property type="entry name" value="Vaccinia Virus protein VP39"/>
    <property type="match status" value="1"/>
</dbReference>
<feature type="domain" description="AprA-like MT2-like" evidence="2">
    <location>
        <begin position="249"/>
        <end position="490"/>
    </location>
</feature>
<protein>
    <recommendedName>
        <fullName evidence="2">AprA-like MT2-like domain-containing protein</fullName>
    </recommendedName>
</protein>
<feature type="compositionally biased region" description="Pro residues" evidence="1">
    <location>
        <begin position="115"/>
        <end position="126"/>
    </location>
</feature>
<reference evidence="4" key="1">
    <citation type="journal article" date="2019" name="Int. J. Syst. Evol. Microbiol.">
        <title>The Global Catalogue of Microorganisms (GCM) 10K type strain sequencing project: providing services to taxonomists for standard genome sequencing and annotation.</title>
        <authorList>
            <consortium name="The Broad Institute Genomics Platform"/>
            <consortium name="The Broad Institute Genome Sequencing Center for Infectious Disease"/>
            <person name="Wu L."/>
            <person name="Ma J."/>
        </authorList>
    </citation>
    <scope>NUCLEOTIDE SEQUENCE [LARGE SCALE GENOMIC DNA]</scope>
    <source>
        <strain evidence="4">KACC 12597</strain>
    </source>
</reference>
<name>A0ABW4YBC1_9GAMM</name>
<dbReference type="InterPro" id="IPR029063">
    <property type="entry name" value="SAM-dependent_MTases_sf"/>
</dbReference>
<gene>
    <name evidence="3" type="ORF">ACFSJC_10145</name>
</gene>
<evidence type="ECO:0000313" key="4">
    <source>
        <dbReference type="Proteomes" id="UP001597337"/>
    </source>
</evidence>
<dbReference type="RefSeq" id="WP_386026284.1">
    <property type="nucleotide sequence ID" value="NZ_JBHUHX010000021.1"/>
</dbReference>
<dbReference type="EMBL" id="JBHUHX010000021">
    <property type="protein sequence ID" value="MFD2112198.1"/>
    <property type="molecule type" value="Genomic_DNA"/>
</dbReference>